<organism evidence="2 3">
    <name type="scientific">Candidatus Amesbacteria bacterium GW2011_GWC2_45_19</name>
    <dbReference type="NCBI Taxonomy" id="1618366"/>
    <lineage>
        <taxon>Bacteria</taxon>
        <taxon>Candidatus Amesiibacteriota</taxon>
    </lineage>
</organism>
<evidence type="ECO:0000313" key="2">
    <source>
        <dbReference type="EMBL" id="KKU03327.1"/>
    </source>
</evidence>
<protein>
    <submittedName>
        <fullName evidence="2">HEPN domain protein</fullName>
    </submittedName>
</protein>
<proteinExistence type="predicted"/>
<evidence type="ECO:0000313" key="3">
    <source>
        <dbReference type="Proteomes" id="UP000034264"/>
    </source>
</evidence>
<dbReference type="Pfam" id="PF05168">
    <property type="entry name" value="HEPN"/>
    <property type="match status" value="1"/>
</dbReference>
<dbReference type="Gene3D" id="1.20.120.330">
    <property type="entry name" value="Nucleotidyltransferases domain 2"/>
    <property type="match status" value="1"/>
</dbReference>
<gene>
    <name evidence="2" type="ORF">UX05_C0002G0083</name>
</gene>
<sequence>MSQKEAVKYWIASAQEDWEVAQSLLKSAKYNHALFFLQLALEKLIKAIHVIRKDESPLYVHNLVLLAQKAGIEFSEKELADLKEISSFNVSARYDSYKRDFYKKATRGFAIEWMKCGENLKIKLTNLLKKHGH</sequence>
<evidence type="ECO:0000259" key="1">
    <source>
        <dbReference type="PROSITE" id="PS50910"/>
    </source>
</evidence>
<dbReference type="Proteomes" id="UP000034264">
    <property type="component" value="Unassembled WGS sequence"/>
</dbReference>
<dbReference type="InterPro" id="IPR007842">
    <property type="entry name" value="HEPN_dom"/>
</dbReference>
<dbReference type="AlphaFoldDB" id="A0A0G1M5E2"/>
<dbReference type="PROSITE" id="PS50910">
    <property type="entry name" value="HEPN"/>
    <property type="match status" value="1"/>
</dbReference>
<dbReference type="SMART" id="SM00748">
    <property type="entry name" value="HEPN"/>
    <property type="match status" value="1"/>
</dbReference>
<accession>A0A0G1M5E2</accession>
<comment type="caution">
    <text evidence="2">The sequence shown here is derived from an EMBL/GenBank/DDBJ whole genome shotgun (WGS) entry which is preliminary data.</text>
</comment>
<dbReference type="SUPFAM" id="SSF81593">
    <property type="entry name" value="Nucleotidyltransferase substrate binding subunit/domain"/>
    <property type="match status" value="1"/>
</dbReference>
<dbReference type="EMBL" id="LCKS01000002">
    <property type="protein sequence ID" value="KKU03327.1"/>
    <property type="molecule type" value="Genomic_DNA"/>
</dbReference>
<reference evidence="2 3" key="1">
    <citation type="journal article" date="2015" name="Nature">
        <title>rRNA introns, odd ribosomes, and small enigmatic genomes across a large radiation of phyla.</title>
        <authorList>
            <person name="Brown C.T."/>
            <person name="Hug L.A."/>
            <person name="Thomas B.C."/>
            <person name="Sharon I."/>
            <person name="Castelle C.J."/>
            <person name="Singh A."/>
            <person name="Wilkins M.J."/>
            <person name="Williams K.H."/>
            <person name="Banfield J.F."/>
        </authorList>
    </citation>
    <scope>NUCLEOTIDE SEQUENCE [LARGE SCALE GENOMIC DNA]</scope>
</reference>
<name>A0A0G1M5E2_9BACT</name>
<feature type="domain" description="HEPN" evidence="1">
    <location>
        <begin position="11"/>
        <end position="120"/>
    </location>
</feature>